<dbReference type="SUPFAM" id="SSF53335">
    <property type="entry name" value="S-adenosyl-L-methionine-dependent methyltransferases"/>
    <property type="match status" value="1"/>
</dbReference>
<dbReference type="CDD" id="cd02440">
    <property type="entry name" value="AdoMet_MTases"/>
    <property type="match status" value="1"/>
</dbReference>
<comment type="pathway">
    <text evidence="4">Phospholipid metabolism.</text>
</comment>
<dbReference type="Pfam" id="PF08241">
    <property type="entry name" value="Methyltransf_11"/>
    <property type="match status" value="1"/>
</dbReference>
<dbReference type="Gene3D" id="3.40.50.150">
    <property type="entry name" value="Vaccinia Virus protein VP39"/>
    <property type="match status" value="1"/>
</dbReference>
<dbReference type="Proteomes" id="UP000325141">
    <property type="component" value="Unassembled WGS sequence"/>
</dbReference>
<reference evidence="6 7" key="1">
    <citation type="submission" date="2019-09" db="EMBL/GenBank/DDBJ databases">
        <title>Genome sequence and assembly of Flavobacterium sp.</title>
        <authorList>
            <person name="Chhetri G."/>
        </authorList>
    </citation>
    <scope>NUCLEOTIDE SEQUENCE [LARGE SCALE GENOMIC DNA]</scope>
    <source>
        <strain evidence="6 7">SNL9</strain>
    </source>
</reference>
<keyword evidence="3 6" id="KW-0808">Transferase</keyword>
<dbReference type="RefSeq" id="WP_150009766.1">
    <property type="nucleotide sequence ID" value="NZ_VWSG01000001.1"/>
</dbReference>
<dbReference type="GO" id="GO:0032259">
    <property type="term" value="P:methylation"/>
    <property type="evidence" value="ECO:0007669"/>
    <property type="project" value="UniProtKB-KW"/>
</dbReference>
<keyword evidence="2 6" id="KW-0489">Methyltransferase</keyword>
<evidence type="ECO:0000256" key="4">
    <source>
        <dbReference type="ARBA" id="ARBA00025707"/>
    </source>
</evidence>
<dbReference type="PANTHER" id="PTHR44307:SF2">
    <property type="entry name" value="PHOSPHOETHANOLAMINE METHYLTRANSFERASE ISOFORM X1"/>
    <property type="match status" value="1"/>
</dbReference>
<comment type="caution">
    <text evidence="6">The sequence shown here is derived from an EMBL/GenBank/DDBJ whole genome shotgun (WGS) entry which is preliminary data.</text>
</comment>
<dbReference type="AlphaFoldDB" id="A0A5M6CVK3"/>
<dbReference type="GO" id="GO:0008757">
    <property type="term" value="F:S-adenosylmethionine-dependent methyltransferase activity"/>
    <property type="evidence" value="ECO:0007669"/>
    <property type="project" value="InterPro"/>
</dbReference>
<dbReference type="InterPro" id="IPR029063">
    <property type="entry name" value="SAM-dependent_MTases_sf"/>
</dbReference>
<evidence type="ECO:0000259" key="5">
    <source>
        <dbReference type="Pfam" id="PF08241"/>
    </source>
</evidence>
<evidence type="ECO:0000256" key="1">
    <source>
        <dbReference type="ARBA" id="ARBA00005189"/>
    </source>
</evidence>
<name>A0A5M6CVK3_9FLAO</name>
<evidence type="ECO:0000256" key="2">
    <source>
        <dbReference type="ARBA" id="ARBA00022603"/>
    </source>
</evidence>
<feature type="domain" description="Methyltransferase type 11" evidence="5">
    <location>
        <begin position="51"/>
        <end position="149"/>
    </location>
</feature>
<proteinExistence type="predicted"/>
<dbReference type="PANTHER" id="PTHR44307">
    <property type="entry name" value="PHOSPHOETHANOLAMINE METHYLTRANSFERASE"/>
    <property type="match status" value="1"/>
</dbReference>
<dbReference type="EMBL" id="VWSG01000001">
    <property type="protein sequence ID" value="KAA5538410.1"/>
    <property type="molecule type" value="Genomic_DNA"/>
</dbReference>
<keyword evidence="7" id="KW-1185">Reference proteome</keyword>
<evidence type="ECO:0000256" key="3">
    <source>
        <dbReference type="ARBA" id="ARBA00022679"/>
    </source>
</evidence>
<evidence type="ECO:0000313" key="6">
    <source>
        <dbReference type="EMBL" id="KAA5538410.1"/>
    </source>
</evidence>
<dbReference type="InterPro" id="IPR013216">
    <property type="entry name" value="Methyltransf_11"/>
</dbReference>
<accession>A0A5M6CVK3</accession>
<protein>
    <submittedName>
        <fullName evidence="6">Class I SAM-dependent methyltransferase</fullName>
    </submittedName>
</protein>
<sequence length="216" mass="24787">MKDDLKELAKQLGNPEGETGIEVANMMNATNIGMTKHAIESLNLDKNDVVLEIGHGNCGHLPFLMKQAENLKYFGLEISELMQQQAIKSNQNYIENNSAEFELYKGTEIPFDDESFDKIFTVNTLYFWQNPDLLLNEIHRVLKPNGILALTFADKSFMEKLPFTNFGFNLYSLKNAEELLQKNRFKILNSISQTEQVFSKTNEMVNRTFFTVLAEK</sequence>
<gene>
    <name evidence="6" type="ORF">F0460_02075</name>
</gene>
<organism evidence="6 7">
    <name type="scientific">Paenimyroides baculatum</name>
    <dbReference type="NCBI Taxonomy" id="2608000"/>
    <lineage>
        <taxon>Bacteria</taxon>
        <taxon>Pseudomonadati</taxon>
        <taxon>Bacteroidota</taxon>
        <taxon>Flavobacteriia</taxon>
        <taxon>Flavobacteriales</taxon>
        <taxon>Flavobacteriaceae</taxon>
        <taxon>Paenimyroides</taxon>
    </lineage>
</organism>
<evidence type="ECO:0000313" key="7">
    <source>
        <dbReference type="Proteomes" id="UP000325141"/>
    </source>
</evidence>
<comment type="pathway">
    <text evidence="1">Lipid metabolism.</text>
</comment>